<dbReference type="Pfam" id="PF13362">
    <property type="entry name" value="Toprim_3"/>
    <property type="match status" value="1"/>
</dbReference>
<gene>
    <name evidence="4" type="ORF">A6A05_15735</name>
</gene>
<comment type="caution">
    <text evidence="4">The sequence shown here is derived from an EMBL/GenBank/DDBJ whole genome shotgun (WGS) entry which is preliminary data.</text>
</comment>
<protein>
    <recommendedName>
        <fullName evidence="6">TraD/TraG TraM recognition site domain-containing protein</fullName>
    </recommendedName>
</protein>
<name>A0A178MH65_9PROT</name>
<dbReference type="AlphaFoldDB" id="A0A178MH65"/>
<organism evidence="4 5">
    <name type="scientific">Magnetospirillum moscoviense</name>
    <dbReference type="NCBI Taxonomy" id="1437059"/>
    <lineage>
        <taxon>Bacteria</taxon>
        <taxon>Pseudomonadati</taxon>
        <taxon>Pseudomonadota</taxon>
        <taxon>Alphaproteobacteria</taxon>
        <taxon>Rhodospirillales</taxon>
        <taxon>Rhodospirillaceae</taxon>
        <taxon>Magnetospirillum</taxon>
    </lineage>
</organism>
<dbReference type="Pfam" id="PF23639">
    <property type="entry name" value="DUF7146"/>
    <property type="match status" value="1"/>
</dbReference>
<sequence>MAIAGLLALALHLFASPDGKALSLLRTWAASSWFQISRNLLAYLPEGMAMLLSRAWSGSMDKARTRHTYILGMSGSGKSVTMEMFLYRDVRKGHGIALIEPHGELADRFLHFDLFRLDHKGQAHQRLVLLDLESPEPTPFNIFRIPLPSDPVSRAIRIDELAASFLQALKLAIRPEMTEGMEAMLRNAITAVFHLTQQGDSIDLDRLADVFRARIGDLIFGVWRLAGHRDGNNFVCPNPLRADRTAGSFRIGVGGKFQGMVTDFAGEAVPGTGKKSVSALSFHIALMHSGDKNEGVRWAKDWAGFTGKAPDSLRVSREALDKFDNRPQESEEDIKKKRGRSLRIYLDKTTAWMNTPAQYYYAGRGIDLDRLPFMANAPRYKEKCFCGELGKPGTDPEAYLPAIILPYVAMDGTFLAVHRTYLRRTDDGGWVKAAIKRAKRSYGSYAGGVIHLWNGSHVLKRTGEVAYGRPLSKADGPIRVHLCEGPEDGWSVALAYPDERVDAAGSVSNMGGLAYPEKVTEIVIWKQADPPGSPADKEFRKAVKNFKDQGKRVMVADVTSVMAGAKDANDVLKGAK</sequence>
<dbReference type="STRING" id="1437059.A6A05_15735"/>
<feature type="domain" description="Toprim" evidence="2">
    <location>
        <begin position="480"/>
        <end position="572"/>
    </location>
</feature>
<feature type="domain" description="DUF7146" evidence="3">
    <location>
        <begin position="339"/>
        <end position="451"/>
    </location>
</feature>
<evidence type="ECO:0000259" key="1">
    <source>
        <dbReference type="Pfam" id="PF01935"/>
    </source>
</evidence>
<evidence type="ECO:0000259" key="3">
    <source>
        <dbReference type="Pfam" id="PF23639"/>
    </source>
</evidence>
<dbReference type="SUPFAM" id="SSF52540">
    <property type="entry name" value="P-loop containing nucleoside triphosphate hydrolases"/>
    <property type="match status" value="1"/>
</dbReference>
<dbReference type="InterPro" id="IPR002789">
    <property type="entry name" value="HerA_central"/>
</dbReference>
<evidence type="ECO:0000259" key="2">
    <source>
        <dbReference type="Pfam" id="PF13362"/>
    </source>
</evidence>
<dbReference type="Gene3D" id="3.40.50.300">
    <property type="entry name" value="P-loop containing nucleotide triphosphate hydrolases"/>
    <property type="match status" value="1"/>
</dbReference>
<accession>A0A178MH65</accession>
<dbReference type="Proteomes" id="UP000078543">
    <property type="component" value="Unassembled WGS sequence"/>
</dbReference>
<evidence type="ECO:0000313" key="4">
    <source>
        <dbReference type="EMBL" id="OAN47428.1"/>
    </source>
</evidence>
<evidence type="ECO:0000313" key="5">
    <source>
        <dbReference type="Proteomes" id="UP000078543"/>
    </source>
</evidence>
<proteinExistence type="predicted"/>
<reference evidence="4 5" key="1">
    <citation type="submission" date="2016-04" db="EMBL/GenBank/DDBJ databases">
        <title>Draft genome sequence of freshwater magnetotactic bacteria Magnetospirillum marisnigri SP-1 and Magnetospirillum moscoviense BB-1.</title>
        <authorList>
            <person name="Koziaeva V."/>
            <person name="Dziuba M.V."/>
            <person name="Ivanov T.M."/>
            <person name="Kuznetsov B."/>
            <person name="Grouzdev D.S."/>
        </authorList>
    </citation>
    <scope>NUCLEOTIDE SEQUENCE [LARGE SCALE GENOMIC DNA]</scope>
    <source>
        <strain evidence="4 5">BB-1</strain>
    </source>
</reference>
<dbReference type="InterPro" id="IPR006171">
    <property type="entry name" value="TOPRIM_dom"/>
</dbReference>
<dbReference type="EMBL" id="LWQU01000167">
    <property type="protein sequence ID" value="OAN47428.1"/>
    <property type="molecule type" value="Genomic_DNA"/>
</dbReference>
<keyword evidence="5" id="KW-1185">Reference proteome</keyword>
<feature type="domain" description="Helicase HerA central" evidence="1">
    <location>
        <begin position="61"/>
        <end position="200"/>
    </location>
</feature>
<dbReference type="InterPro" id="IPR027417">
    <property type="entry name" value="P-loop_NTPase"/>
</dbReference>
<dbReference type="InterPro" id="IPR055570">
    <property type="entry name" value="DUF7146"/>
</dbReference>
<evidence type="ECO:0008006" key="6">
    <source>
        <dbReference type="Google" id="ProtNLM"/>
    </source>
</evidence>
<dbReference type="Pfam" id="PF01935">
    <property type="entry name" value="DUF87"/>
    <property type="match status" value="1"/>
</dbReference>